<feature type="domain" description="TonB-dependent receptor-like beta-barrel" evidence="13">
    <location>
        <begin position="379"/>
        <end position="708"/>
    </location>
</feature>
<comment type="caution">
    <text evidence="15">The sequence shown here is derived from an EMBL/GenBank/DDBJ whole genome shotgun (WGS) entry which is preliminary data.</text>
</comment>
<evidence type="ECO:0000256" key="10">
    <source>
        <dbReference type="PROSITE-ProRule" id="PRU01360"/>
    </source>
</evidence>
<dbReference type="GO" id="GO:0044718">
    <property type="term" value="P:siderophore transmembrane transport"/>
    <property type="evidence" value="ECO:0007669"/>
    <property type="project" value="TreeGrafter"/>
</dbReference>
<dbReference type="PANTHER" id="PTHR30069:SF53">
    <property type="entry name" value="COLICIN I RECEPTOR-RELATED"/>
    <property type="match status" value="1"/>
</dbReference>
<keyword evidence="4 10" id="KW-0812">Transmembrane</keyword>
<accession>A0A099LLT5</accession>
<evidence type="ECO:0000256" key="9">
    <source>
        <dbReference type="ARBA" id="ARBA00023237"/>
    </source>
</evidence>
<protein>
    <submittedName>
        <fullName evidence="15">TonB-dependent receptor</fullName>
    </submittedName>
</protein>
<feature type="chain" id="PRO_5001958197" evidence="12">
    <location>
        <begin position="26"/>
        <end position="754"/>
    </location>
</feature>
<dbReference type="PANTHER" id="PTHR30069">
    <property type="entry name" value="TONB-DEPENDENT OUTER MEMBRANE RECEPTOR"/>
    <property type="match status" value="1"/>
</dbReference>
<dbReference type="Gene3D" id="2.40.170.20">
    <property type="entry name" value="TonB-dependent receptor, beta-barrel domain"/>
    <property type="match status" value="1"/>
</dbReference>
<dbReference type="InterPro" id="IPR012910">
    <property type="entry name" value="Plug_dom"/>
</dbReference>
<evidence type="ECO:0000256" key="2">
    <source>
        <dbReference type="ARBA" id="ARBA00022448"/>
    </source>
</evidence>
<dbReference type="Gene3D" id="2.170.130.10">
    <property type="entry name" value="TonB-dependent receptor, plug domain"/>
    <property type="match status" value="1"/>
</dbReference>
<feature type="domain" description="TonB-dependent receptor plug" evidence="14">
    <location>
        <begin position="44"/>
        <end position="157"/>
    </location>
</feature>
<dbReference type="eggNOG" id="COG4771">
    <property type="taxonomic scope" value="Bacteria"/>
</dbReference>
<keyword evidence="16" id="KW-1185">Reference proteome</keyword>
<comment type="subcellular location">
    <subcellularLocation>
        <location evidence="1 10">Cell outer membrane</location>
        <topology evidence="1 10">Multi-pass membrane protein</topology>
    </subcellularLocation>
</comment>
<evidence type="ECO:0000313" key="15">
    <source>
        <dbReference type="EMBL" id="KGK09135.1"/>
    </source>
</evidence>
<evidence type="ECO:0000313" key="16">
    <source>
        <dbReference type="Proteomes" id="UP000029994"/>
    </source>
</evidence>
<proteinExistence type="inferred from homology"/>
<feature type="signal peptide" evidence="12">
    <location>
        <begin position="1"/>
        <end position="25"/>
    </location>
</feature>
<evidence type="ECO:0000259" key="13">
    <source>
        <dbReference type="Pfam" id="PF00593"/>
    </source>
</evidence>
<evidence type="ECO:0000259" key="14">
    <source>
        <dbReference type="Pfam" id="PF07715"/>
    </source>
</evidence>
<keyword evidence="7 11" id="KW-0798">TonB box</keyword>
<dbReference type="RefSeq" id="WP_039430417.1">
    <property type="nucleotide sequence ID" value="NZ_CP061845.1"/>
</dbReference>
<evidence type="ECO:0000256" key="6">
    <source>
        <dbReference type="ARBA" id="ARBA00023065"/>
    </source>
</evidence>
<gene>
    <name evidence="15" type="ORF">EA26_18105</name>
</gene>
<keyword evidence="8 10" id="KW-0472">Membrane</keyword>
<reference evidence="15 16" key="1">
    <citation type="submission" date="2014-04" db="EMBL/GenBank/DDBJ databases">
        <title>Genome sequencing of Vibrio navarrensis strains.</title>
        <authorList>
            <person name="Gladney L.M."/>
            <person name="Katz L.S."/>
            <person name="Marino-Ramirez L."/>
            <person name="Jordan I.K."/>
        </authorList>
    </citation>
    <scope>NUCLEOTIDE SEQUENCE [LARGE SCALE GENOMIC DNA]</scope>
    <source>
        <strain evidence="15 16">ATCC 51183</strain>
    </source>
</reference>
<dbReference type="EMBL" id="JMCG01000002">
    <property type="protein sequence ID" value="KGK09135.1"/>
    <property type="molecule type" value="Genomic_DNA"/>
</dbReference>
<dbReference type="InterPro" id="IPR037066">
    <property type="entry name" value="Plug_dom_sf"/>
</dbReference>
<keyword evidence="3 10" id="KW-1134">Transmembrane beta strand</keyword>
<evidence type="ECO:0000256" key="8">
    <source>
        <dbReference type="ARBA" id="ARBA00023136"/>
    </source>
</evidence>
<comment type="similarity">
    <text evidence="10 11">Belongs to the TonB-dependent receptor family.</text>
</comment>
<dbReference type="Pfam" id="PF07715">
    <property type="entry name" value="Plug"/>
    <property type="match status" value="1"/>
</dbReference>
<dbReference type="InterPro" id="IPR000531">
    <property type="entry name" value="Beta-barrel_TonB"/>
</dbReference>
<name>A0A099LLT5_9VIBR</name>
<keyword evidence="15" id="KW-0675">Receptor</keyword>
<evidence type="ECO:0000256" key="3">
    <source>
        <dbReference type="ARBA" id="ARBA00022452"/>
    </source>
</evidence>
<dbReference type="AlphaFoldDB" id="A0A099LLT5"/>
<dbReference type="Proteomes" id="UP000029994">
    <property type="component" value="Unassembled WGS sequence"/>
</dbReference>
<dbReference type="InterPro" id="IPR036942">
    <property type="entry name" value="Beta-barrel_TonB_sf"/>
</dbReference>
<keyword evidence="9 10" id="KW-0998">Cell outer membrane</keyword>
<dbReference type="GO" id="GO:0009279">
    <property type="term" value="C:cell outer membrane"/>
    <property type="evidence" value="ECO:0007669"/>
    <property type="project" value="UniProtKB-SubCell"/>
</dbReference>
<dbReference type="GeneID" id="43684993"/>
<evidence type="ECO:0000256" key="5">
    <source>
        <dbReference type="ARBA" id="ARBA00022729"/>
    </source>
</evidence>
<evidence type="ECO:0000256" key="12">
    <source>
        <dbReference type="SAM" id="SignalP"/>
    </source>
</evidence>
<dbReference type="InterPro" id="IPR039426">
    <property type="entry name" value="TonB-dep_rcpt-like"/>
</dbReference>
<dbReference type="STRING" id="29495.EA26_18105"/>
<organism evidence="15 16">
    <name type="scientific">Vibrio navarrensis</name>
    <dbReference type="NCBI Taxonomy" id="29495"/>
    <lineage>
        <taxon>Bacteria</taxon>
        <taxon>Pseudomonadati</taxon>
        <taxon>Pseudomonadota</taxon>
        <taxon>Gammaproteobacteria</taxon>
        <taxon>Vibrionales</taxon>
        <taxon>Vibrionaceae</taxon>
        <taxon>Vibrio</taxon>
    </lineage>
</organism>
<sequence>MLLTRKTNLAMAVASLCAISTSAQAESKADEVMVVTASGFEQKLVDAPASVTVITEEDLRARPYTNLLDALRNIEGVDVGESQDKSGQSTISIRGMGADYTLVLIDGKRQNNNGDLYPNNFVGFQSAHIPPLDMIERIEVVRGPMSTLYGADAMGGVVNIITKRASKEWHGSISTSRTFQENPEQGDINTTDFYASGALIEDKLALTVRGSYYDKAESNPTYAPELGPDGHLHKPETTFGGGGKTSDNQNWAAGFGLAWYINEEQELLLDYDASRQKYDNAQSQFGTTDSTATIYANARVGYAPTQRTLRDQWSLTHKGKWDFGRSEVSLSHVKTENLGRSLPLSLQQRQELADKKASSSKDDVMAWIESELMPRPNRTLRNESTTLDAKLELPLGDHFVVVGGQWIDSEMEDGVFGMQGTGYQAGTMQEQTQYSLFVEDSWRIIEPFTLTAGVRYDDHDTFGSHVSPRLYGVYTLNPNWTVKGGVSTGYKTPKTTDLYSGITGFGGQGTSPWVGNENLKPEESVNSEVAVYYTHEKGHTFNATFFHNDFKNKIESKYNCIANPNNRACDNADAAGWNALNSRYVLTYKDNVGDARVQGIELAGKLVLPYDLSLSANYTYTDSEVTSGSEKGQPLTDSPVKHMLNTTLNWYATNYVSLYLTMEANSDRYRGQDDSGKDQYYKDFEIFHLGGSWMLSDDLTLSARVNNLFDKDFTTYDVTNWQDNGDGSYTMTKEDHYNVKHASRNFWISANMRF</sequence>
<dbReference type="Pfam" id="PF00593">
    <property type="entry name" value="TonB_dep_Rec_b-barrel"/>
    <property type="match status" value="1"/>
</dbReference>
<evidence type="ECO:0000256" key="11">
    <source>
        <dbReference type="RuleBase" id="RU003357"/>
    </source>
</evidence>
<keyword evidence="6" id="KW-0406">Ion transport</keyword>
<evidence type="ECO:0000256" key="1">
    <source>
        <dbReference type="ARBA" id="ARBA00004571"/>
    </source>
</evidence>
<keyword evidence="5 12" id="KW-0732">Signal</keyword>
<keyword evidence="2 10" id="KW-0813">Transport</keyword>
<dbReference type="SUPFAM" id="SSF56935">
    <property type="entry name" value="Porins"/>
    <property type="match status" value="1"/>
</dbReference>
<dbReference type="CDD" id="cd01347">
    <property type="entry name" value="ligand_gated_channel"/>
    <property type="match status" value="1"/>
</dbReference>
<dbReference type="PROSITE" id="PS52016">
    <property type="entry name" value="TONB_DEPENDENT_REC_3"/>
    <property type="match status" value="1"/>
</dbReference>
<dbReference type="GO" id="GO:0015344">
    <property type="term" value="F:siderophore uptake transmembrane transporter activity"/>
    <property type="evidence" value="ECO:0007669"/>
    <property type="project" value="TreeGrafter"/>
</dbReference>
<evidence type="ECO:0000256" key="7">
    <source>
        <dbReference type="ARBA" id="ARBA00023077"/>
    </source>
</evidence>
<evidence type="ECO:0000256" key="4">
    <source>
        <dbReference type="ARBA" id="ARBA00022692"/>
    </source>
</evidence>